<dbReference type="EMBL" id="BMDZ01000104">
    <property type="protein sequence ID" value="GGB61551.1"/>
    <property type="molecule type" value="Genomic_DNA"/>
</dbReference>
<dbReference type="Proteomes" id="UP000603352">
    <property type="component" value="Unassembled WGS sequence"/>
</dbReference>
<dbReference type="PANTHER" id="PTHR13847">
    <property type="entry name" value="SARCOSINE DEHYDROGENASE-RELATED"/>
    <property type="match status" value="1"/>
</dbReference>
<evidence type="ECO:0000313" key="4">
    <source>
        <dbReference type="Proteomes" id="UP000603352"/>
    </source>
</evidence>
<dbReference type="Pfam" id="PF01266">
    <property type="entry name" value="DAO"/>
    <property type="match status" value="1"/>
</dbReference>
<evidence type="ECO:0000313" key="3">
    <source>
        <dbReference type="EMBL" id="GGB61551.1"/>
    </source>
</evidence>
<dbReference type="PRINTS" id="PR00420">
    <property type="entry name" value="RNGMNOXGNASE"/>
</dbReference>
<comment type="caution">
    <text evidence="3">The sequence shown here is derived from an EMBL/GenBank/DDBJ whole genome shotgun (WGS) entry which is preliminary data.</text>
</comment>
<dbReference type="Gene3D" id="3.30.9.10">
    <property type="entry name" value="D-Amino Acid Oxidase, subunit A, domain 2"/>
    <property type="match status" value="1"/>
</dbReference>
<name>A0ABQ1J903_9PROT</name>
<keyword evidence="4" id="KW-1185">Reference proteome</keyword>
<accession>A0ABQ1J903</accession>
<sequence length="426" mass="44494">MPSSAIIRPVPSVWAATAAPGPDLPAIAGAQQADVAIIGAGFTGLTAALALAGGGASVIVADTVEPGYGASGRNGGQVIPGLKYDPDTLDAMFGPETTAFVGGTADVVFRLVQTYGIDCDPIRGGWIQASVKHAHLPALERRMAQWRARGADVAMLDAGAMAARTGGTGFVGGWIDHRGGSVHPLNYARGLARAALAAGVRMFREAEAVSLVRADDGWTIGFDNGASVRAGQVVVATNGYTGRLWPGLKATVIPANSIQVATAPLDADQLARILPARSVVSDSRRIANYFRIGPEGRLMMGGRGAFTDPRGATDYHRIDAALHGFFPETRSLPIDFRWAGRVAMTRDHLPHIHQPAPGVTMALGYNGRGVAMASALGGAIGAHLLDSAKPLPLSLSTIRPMPVHDLHPLYASAMIAAYRVRDMLER</sequence>
<protein>
    <submittedName>
        <fullName evidence="3">FAD-dependent oxidoreductase</fullName>
    </submittedName>
</protein>
<proteinExistence type="predicted"/>
<dbReference type="RefSeq" id="WP_188582726.1">
    <property type="nucleotide sequence ID" value="NZ_BMDZ01000104.1"/>
</dbReference>
<dbReference type="SUPFAM" id="SSF51905">
    <property type="entry name" value="FAD/NAD(P)-binding domain"/>
    <property type="match status" value="1"/>
</dbReference>
<dbReference type="InterPro" id="IPR006076">
    <property type="entry name" value="FAD-dep_OxRdtase"/>
</dbReference>
<dbReference type="InterPro" id="IPR036188">
    <property type="entry name" value="FAD/NAD-bd_sf"/>
</dbReference>
<keyword evidence="1" id="KW-0560">Oxidoreductase</keyword>
<reference evidence="4" key="1">
    <citation type="journal article" date="2019" name="Int. J. Syst. Evol. Microbiol.">
        <title>The Global Catalogue of Microorganisms (GCM) 10K type strain sequencing project: providing services to taxonomists for standard genome sequencing and annotation.</title>
        <authorList>
            <consortium name="The Broad Institute Genomics Platform"/>
            <consortium name="The Broad Institute Genome Sequencing Center for Infectious Disease"/>
            <person name="Wu L."/>
            <person name="Ma J."/>
        </authorList>
    </citation>
    <scope>NUCLEOTIDE SEQUENCE [LARGE SCALE GENOMIC DNA]</scope>
    <source>
        <strain evidence="4">CGMCC 1.10188</strain>
    </source>
</reference>
<dbReference type="Gene3D" id="3.50.50.60">
    <property type="entry name" value="FAD/NAD(P)-binding domain"/>
    <property type="match status" value="1"/>
</dbReference>
<feature type="domain" description="FAD dependent oxidoreductase" evidence="2">
    <location>
        <begin position="34"/>
        <end position="379"/>
    </location>
</feature>
<dbReference type="PANTHER" id="PTHR13847:SF281">
    <property type="entry name" value="FAD DEPENDENT OXIDOREDUCTASE DOMAIN-CONTAINING PROTEIN"/>
    <property type="match status" value="1"/>
</dbReference>
<evidence type="ECO:0000256" key="1">
    <source>
        <dbReference type="ARBA" id="ARBA00023002"/>
    </source>
</evidence>
<organism evidence="3 4">
    <name type="scientific">Tistrella bauzanensis</name>
    <dbReference type="NCBI Taxonomy" id="657419"/>
    <lineage>
        <taxon>Bacteria</taxon>
        <taxon>Pseudomonadati</taxon>
        <taxon>Pseudomonadota</taxon>
        <taxon>Alphaproteobacteria</taxon>
        <taxon>Geminicoccales</taxon>
        <taxon>Geminicoccaceae</taxon>
        <taxon>Tistrella</taxon>
    </lineage>
</organism>
<evidence type="ECO:0000259" key="2">
    <source>
        <dbReference type="Pfam" id="PF01266"/>
    </source>
</evidence>
<gene>
    <name evidence="3" type="ORF">GCM10011505_47740</name>
</gene>